<dbReference type="AlphaFoldDB" id="A0A1U7HHK6"/>
<evidence type="ECO:0000313" key="6">
    <source>
        <dbReference type="EMBL" id="OKH23018.1"/>
    </source>
</evidence>
<accession>A0A1U7HHK6</accession>
<feature type="transmembrane region" description="Helical" evidence="5">
    <location>
        <begin position="142"/>
        <end position="163"/>
    </location>
</feature>
<protein>
    <submittedName>
        <fullName evidence="6">Ubiquinone biosynthesis protein UbiA</fullName>
    </submittedName>
</protein>
<evidence type="ECO:0000256" key="5">
    <source>
        <dbReference type="SAM" id="Phobius"/>
    </source>
</evidence>
<dbReference type="STRING" id="1921803.NIES593_11170"/>
<name>A0A1U7HHK6_9CYAN</name>
<dbReference type="RefSeq" id="WP_073599650.1">
    <property type="nucleotide sequence ID" value="NZ_MRCB01000011.1"/>
</dbReference>
<keyword evidence="7" id="KW-1185">Reference proteome</keyword>
<feature type="transmembrane region" description="Helical" evidence="5">
    <location>
        <begin position="169"/>
        <end position="186"/>
    </location>
</feature>
<feature type="transmembrane region" description="Helical" evidence="5">
    <location>
        <begin position="51"/>
        <end position="73"/>
    </location>
</feature>
<evidence type="ECO:0000256" key="2">
    <source>
        <dbReference type="ARBA" id="ARBA00022692"/>
    </source>
</evidence>
<dbReference type="GO" id="GO:0016765">
    <property type="term" value="F:transferase activity, transferring alkyl or aryl (other than methyl) groups"/>
    <property type="evidence" value="ECO:0007669"/>
    <property type="project" value="InterPro"/>
</dbReference>
<dbReference type="PANTHER" id="PTHR42723">
    <property type="entry name" value="CHLOROPHYLL SYNTHASE"/>
    <property type="match status" value="1"/>
</dbReference>
<dbReference type="Pfam" id="PF01040">
    <property type="entry name" value="UbiA"/>
    <property type="match status" value="1"/>
</dbReference>
<keyword evidence="2 5" id="KW-0812">Transmembrane</keyword>
<keyword evidence="4 5" id="KW-0472">Membrane</keyword>
<dbReference type="InterPro" id="IPR050475">
    <property type="entry name" value="Prenyltransferase_related"/>
</dbReference>
<dbReference type="PANTHER" id="PTHR42723:SF1">
    <property type="entry name" value="CHLOROPHYLL SYNTHASE, CHLOROPLASTIC"/>
    <property type="match status" value="1"/>
</dbReference>
<dbReference type="CDD" id="cd13961">
    <property type="entry name" value="PT_UbiA_DGGGPS"/>
    <property type="match status" value="1"/>
</dbReference>
<organism evidence="6 7">
    <name type="scientific">Hydrococcus rivularis NIES-593</name>
    <dbReference type="NCBI Taxonomy" id="1921803"/>
    <lineage>
        <taxon>Bacteria</taxon>
        <taxon>Bacillati</taxon>
        <taxon>Cyanobacteriota</taxon>
        <taxon>Cyanophyceae</taxon>
        <taxon>Pleurocapsales</taxon>
        <taxon>Hydrococcaceae</taxon>
        <taxon>Hydrococcus</taxon>
    </lineage>
</organism>
<feature type="transmembrane region" description="Helical" evidence="5">
    <location>
        <begin position="272"/>
        <end position="291"/>
    </location>
</feature>
<feature type="transmembrane region" description="Helical" evidence="5">
    <location>
        <begin position="215"/>
        <end position="234"/>
    </location>
</feature>
<sequence length="294" mass="31927">MLNTPSSSGSISGISQFCAFAELFRLPVSLVAALAGCATTYALNSALPLQLYLLTAGVLFCMTAAACAINDYWDLNKDRINHPNRPLPSGRLSIEQAWWAAVVLFTCALIAAIPLGLYSFILVAVSIVLLWNYSHLLIYSGILGNVLVAAIIAFLILLGSLVAGKPFAMIYPLGFLFCYALARELIWDVHDAKGDRDYGIITVANRWGEQTAFSIAWVLIGVLSASIPVSLIGLPMAHPLLFAAFSSVMLLIFGTTLFPYQQQPSERTYERFVFWERIGMLLGVLGLLGAAPPF</sequence>
<evidence type="ECO:0000256" key="4">
    <source>
        <dbReference type="ARBA" id="ARBA00023136"/>
    </source>
</evidence>
<gene>
    <name evidence="6" type="ORF">NIES593_11170</name>
</gene>
<dbReference type="Gene3D" id="1.10.357.140">
    <property type="entry name" value="UbiA prenyltransferase"/>
    <property type="match status" value="1"/>
</dbReference>
<evidence type="ECO:0000256" key="1">
    <source>
        <dbReference type="ARBA" id="ARBA00004141"/>
    </source>
</evidence>
<dbReference type="OrthoDB" id="9811562at2"/>
<evidence type="ECO:0000313" key="7">
    <source>
        <dbReference type="Proteomes" id="UP000186868"/>
    </source>
</evidence>
<dbReference type="InterPro" id="IPR000537">
    <property type="entry name" value="UbiA_prenyltransferase"/>
</dbReference>
<evidence type="ECO:0000256" key="3">
    <source>
        <dbReference type="ARBA" id="ARBA00022989"/>
    </source>
</evidence>
<feature type="transmembrane region" description="Helical" evidence="5">
    <location>
        <begin position="97"/>
        <end position="130"/>
    </location>
</feature>
<proteinExistence type="predicted"/>
<dbReference type="GO" id="GO:0016020">
    <property type="term" value="C:membrane"/>
    <property type="evidence" value="ECO:0007669"/>
    <property type="project" value="UniProtKB-SubCell"/>
</dbReference>
<keyword evidence="3 5" id="KW-1133">Transmembrane helix</keyword>
<reference evidence="6 7" key="1">
    <citation type="submission" date="2016-11" db="EMBL/GenBank/DDBJ databases">
        <title>Draft Genome Sequences of Nine Cyanobacterial Strains from Diverse Habitats.</title>
        <authorList>
            <person name="Zhu T."/>
            <person name="Hou S."/>
            <person name="Lu X."/>
            <person name="Hess W.R."/>
        </authorList>
    </citation>
    <scope>NUCLEOTIDE SEQUENCE [LARGE SCALE GENOMIC DNA]</scope>
    <source>
        <strain evidence="6 7">NIES-593</strain>
    </source>
</reference>
<comment type="caution">
    <text evidence="6">The sequence shown here is derived from an EMBL/GenBank/DDBJ whole genome shotgun (WGS) entry which is preliminary data.</text>
</comment>
<dbReference type="EMBL" id="MRCB01000011">
    <property type="protein sequence ID" value="OKH23018.1"/>
    <property type="molecule type" value="Genomic_DNA"/>
</dbReference>
<keyword evidence="6" id="KW-0830">Ubiquinone</keyword>
<feature type="transmembrane region" description="Helical" evidence="5">
    <location>
        <begin position="240"/>
        <end position="260"/>
    </location>
</feature>
<comment type="subcellular location">
    <subcellularLocation>
        <location evidence="1">Membrane</location>
        <topology evidence="1">Multi-pass membrane protein</topology>
    </subcellularLocation>
</comment>
<dbReference type="Proteomes" id="UP000186868">
    <property type="component" value="Unassembled WGS sequence"/>
</dbReference>
<feature type="transmembrane region" description="Helical" evidence="5">
    <location>
        <begin position="24"/>
        <end position="44"/>
    </location>
</feature>
<dbReference type="InterPro" id="IPR044878">
    <property type="entry name" value="UbiA_sf"/>
</dbReference>